<sequence length="648" mass="70700">MSPLLELSRPTKRFLVVVLDLLLSLIAVWIAFYLRIDQAGLPQVQQIYVYLLAPLLAFPLFVRFGLYRAIFRYTGMAALATTAKAVGLYGALFFVAIILFKWDGVPRSVGLIQPILFLLLVSTSRAMARFWLAGQSGKSYHGIGRLLIYGAGEAGAQTASALSVTREFVLLGFIDDDPTKVGRTINGLDIIGHDEVAEAVERMGVTDILLAVPSLGRAQRNAIIAKLRELPVHVRTLPGLVDLASGKVTVRDFQELDVEDLLGRAPVPPDEELLASNLSHKTVLVTGAGGSIGSELCRQIVLERPRKLVLVEHNEFGLYSIHRELEGLCLENRLSVEIVPLLASVANLERLREICQAHRPATVYHAAAYKHVPLVECNASEGVLNNVFGTLNMARAAMESAAEYFVLVSTDKAVRPTNVMGASKRMAELVLQALAAAESIDFGLLNGAPLSNVPNKTVFAMVRFGNVLGSSGSVVPLFRRQLLEGGPLTVTHPEVTRYFMTIPEAAQLVLQAGAMAHGGEVFVLDMGQPVRIMDLARRMVQLSGLTLRDDNHPNGDVAIKITGLRPGEKLYEELLIGDSPEGTIHERIMKAREDYVPWPRFAPVLSQMRDAAMRSDEKLIKEILRGYVHGYGPQTSQVVSISSNQAAA</sequence>
<evidence type="ECO:0000313" key="4">
    <source>
        <dbReference type="EMBL" id="CAJ0775888.1"/>
    </source>
</evidence>
<reference evidence="4 5" key="1">
    <citation type="submission" date="2023-07" db="EMBL/GenBank/DDBJ databases">
        <authorList>
            <person name="Peeters C."/>
        </authorList>
    </citation>
    <scope>NUCLEOTIDE SEQUENCE [LARGE SCALE GENOMIC DNA]</scope>
    <source>
        <strain evidence="4 5">LMG 19083</strain>
    </source>
</reference>
<dbReference type="InterPro" id="IPR003869">
    <property type="entry name" value="Polysac_CapD-like"/>
</dbReference>
<keyword evidence="2" id="KW-1133">Transmembrane helix</keyword>
<feature type="transmembrane region" description="Helical" evidence="2">
    <location>
        <begin position="78"/>
        <end position="99"/>
    </location>
</feature>
<dbReference type="RefSeq" id="WP_316664203.1">
    <property type="nucleotide sequence ID" value="NZ_CATZBU010000001.1"/>
</dbReference>
<dbReference type="PANTHER" id="PTHR43318">
    <property type="entry name" value="UDP-N-ACETYLGLUCOSAMINE 4,6-DEHYDRATASE"/>
    <property type="match status" value="1"/>
</dbReference>
<proteinExistence type="inferred from homology"/>
<keyword evidence="5" id="KW-1185">Reference proteome</keyword>
<dbReference type="CDD" id="cd05237">
    <property type="entry name" value="UDP_invert_4-6DH_SDR_e"/>
    <property type="match status" value="1"/>
</dbReference>
<accession>A0ABN9IE68</accession>
<organism evidence="4 5">
    <name type="scientific">Ralstonia psammae</name>
    <dbReference type="NCBI Taxonomy" id="3058598"/>
    <lineage>
        <taxon>Bacteria</taxon>
        <taxon>Pseudomonadati</taxon>
        <taxon>Pseudomonadota</taxon>
        <taxon>Betaproteobacteria</taxon>
        <taxon>Burkholderiales</taxon>
        <taxon>Burkholderiaceae</taxon>
        <taxon>Ralstonia</taxon>
    </lineage>
</organism>
<evidence type="ECO:0000256" key="1">
    <source>
        <dbReference type="ARBA" id="ARBA00007430"/>
    </source>
</evidence>
<dbReference type="EMBL" id="CATZBU010000001">
    <property type="protein sequence ID" value="CAJ0775888.1"/>
    <property type="molecule type" value="Genomic_DNA"/>
</dbReference>
<evidence type="ECO:0000259" key="3">
    <source>
        <dbReference type="Pfam" id="PF02719"/>
    </source>
</evidence>
<feature type="transmembrane region" description="Helical" evidence="2">
    <location>
        <begin position="47"/>
        <end position="66"/>
    </location>
</feature>
<keyword evidence="2" id="KW-0472">Membrane</keyword>
<gene>
    <name evidence="4" type="primary">pglF</name>
    <name evidence="4" type="ORF">LMG19083_00089</name>
</gene>
<dbReference type="PANTHER" id="PTHR43318:SF1">
    <property type="entry name" value="POLYSACCHARIDE BIOSYNTHESIS PROTEIN EPSC-RELATED"/>
    <property type="match status" value="1"/>
</dbReference>
<feature type="transmembrane region" description="Helical" evidence="2">
    <location>
        <begin position="14"/>
        <end position="35"/>
    </location>
</feature>
<dbReference type="Gene3D" id="3.40.50.720">
    <property type="entry name" value="NAD(P)-binding Rossmann-like Domain"/>
    <property type="match status" value="2"/>
</dbReference>
<feature type="domain" description="Polysaccharide biosynthesis protein CapD-like" evidence="3">
    <location>
        <begin position="283"/>
        <end position="592"/>
    </location>
</feature>
<dbReference type="Proteomes" id="UP001189813">
    <property type="component" value="Unassembled WGS sequence"/>
</dbReference>
<keyword evidence="2" id="KW-0812">Transmembrane</keyword>
<dbReference type="Pfam" id="PF13727">
    <property type="entry name" value="CoA_binding_3"/>
    <property type="match status" value="1"/>
</dbReference>
<dbReference type="SUPFAM" id="SSF51735">
    <property type="entry name" value="NAD(P)-binding Rossmann-fold domains"/>
    <property type="match status" value="2"/>
</dbReference>
<name>A0ABN9IE68_9RALS</name>
<protein>
    <submittedName>
        <fullName evidence="4">UDP-N-acetyl-alpha-D-glucosamine C6 dehydratase</fullName>
        <ecNumber evidence="4">4.2.1.135</ecNumber>
    </submittedName>
</protein>
<dbReference type="GO" id="GO:0016829">
    <property type="term" value="F:lyase activity"/>
    <property type="evidence" value="ECO:0007669"/>
    <property type="project" value="UniProtKB-KW"/>
</dbReference>
<keyword evidence="4" id="KW-0456">Lyase</keyword>
<comment type="similarity">
    <text evidence="1">Belongs to the polysaccharide synthase family.</text>
</comment>
<dbReference type="InterPro" id="IPR051203">
    <property type="entry name" value="Polysaccharide_Synthase-Rel"/>
</dbReference>
<dbReference type="EC" id="4.2.1.135" evidence="4"/>
<evidence type="ECO:0000313" key="5">
    <source>
        <dbReference type="Proteomes" id="UP001189813"/>
    </source>
</evidence>
<comment type="caution">
    <text evidence="4">The sequence shown here is derived from an EMBL/GenBank/DDBJ whole genome shotgun (WGS) entry which is preliminary data.</text>
</comment>
<dbReference type="InterPro" id="IPR036291">
    <property type="entry name" value="NAD(P)-bd_dom_sf"/>
</dbReference>
<evidence type="ECO:0000256" key="2">
    <source>
        <dbReference type="SAM" id="Phobius"/>
    </source>
</evidence>
<dbReference type="Pfam" id="PF02719">
    <property type="entry name" value="Polysacc_synt_2"/>
    <property type="match status" value="1"/>
</dbReference>